<dbReference type="EMBL" id="BDGJ01000060">
    <property type="protein sequence ID" value="GAW92203.1"/>
    <property type="molecule type" value="Genomic_DNA"/>
</dbReference>
<dbReference type="PANTHER" id="PTHR42734:SF21">
    <property type="entry name" value="IRON ABC TRANSPORTER, ATP-BINDING PROTEIN"/>
    <property type="match status" value="1"/>
</dbReference>
<dbReference type="SMART" id="SM00382">
    <property type="entry name" value="AAA"/>
    <property type="match status" value="1"/>
</dbReference>
<dbReference type="GO" id="GO:0016887">
    <property type="term" value="F:ATP hydrolysis activity"/>
    <property type="evidence" value="ECO:0007669"/>
    <property type="project" value="InterPro"/>
</dbReference>
<dbReference type="PROSITE" id="PS00211">
    <property type="entry name" value="ABC_TRANSPORTER_1"/>
    <property type="match status" value="1"/>
</dbReference>
<dbReference type="InterPro" id="IPR003593">
    <property type="entry name" value="AAA+_ATPase"/>
</dbReference>
<evidence type="ECO:0000313" key="6">
    <source>
        <dbReference type="Proteomes" id="UP000197032"/>
    </source>
</evidence>
<dbReference type="Proteomes" id="UP000197032">
    <property type="component" value="Unassembled WGS sequence"/>
</dbReference>
<dbReference type="SUPFAM" id="SSF52540">
    <property type="entry name" value="P-loop containing nucleoside triphosphate hydrolases"/>
    <property type="match status" value="1"/>
</dbReference>
<keyword evidence="6" id="KW-1185">Reference proteome</keyword>
<feature type="domain" description="ABC transporter" evidence="4">
    <location>
        <begin position="3"/>
        <end position="237"/>
    </location>
</feature>
<dbReference type="Pfam" id="PF00005">
    <property type="entry name" value="ABC_tran"/>
    <property type="match status" value="1"/>
</dbReference>
<dbReference type="RefSeq" id="WP_088553609.1">
    <property type="nucleotide sequence ID" value="NZ_BDGJ01000060.1"/>
</dbReference>
<dbReference type="PROSITE" id="PS50893">
    <property type="entry name" value="ABC_TRANSPORTER_2"/>
    <property type="match status" value="1"/>
</dbReference>
<dbReference type="GO" id="GO:0005524">
    <property type="term" value="F:ATP binding"/>
    <property type="evidence" value="ECO:0007669"/>
    <property type="project" value="UniProtKB-KW"/>
</dbReference>
<proteinExistence type="predicted"/>
<keyword evidence="2" id="KW-0547">Nucleotide-binding</keyword>
<evidence type="ECO:0000256" key="3">
    <source>
        <dbReference type="ARBA" id="ARBA00022840"/>
    </source>
</evidence>
<sequence>MIIEVKRLHFSYGSCPVLEDVTLEVEKGEVVSLVGPNGSGKTTLLKCLNKILKPKKGTVLLMGKDVSKMNLKELARLSGYVPQNGVRAFPSTVFDIVLLGRRPYIEWRVSLRDKEIVSDLLRLMGLEEMALRDFNELSGGQKQKVLIARAFAQEPEILLLDEPTSNLDLKHQLEVMNLVSSTAKEKGVAAIISMHDLNLASRFSDKMVFLREKRIYAIGRPEEVLTPDNVRAVYGVETVVNKDSGRPYIIPLEPLQAPKASAATKTA</sequence>
<keyword evidence="1" id="KW-0813">Transport</keyword>
<dbReference type="InterPro" id="IPR017871">
    <property type="entry name" value="ABC_transporter-like_CS"/>
</dbReference>
<accession>A0A1Z5HRP2</accession>
<evidence type="ECO:0000256" key="1">
    <source>
        <dbReference type="ARBA" id="ARBA00022448"/>
    </source>
</evidence>
<name>A0A1Z5HRP2_9FIRM</name>
<dbReference type="InterPro" id="IPR003439">
    <property type="entry name" value="ABC_transporter-like_ATP-bd"/>
</dbReference>
<evidence type="ECO:0000313" key="5">
    <source>
        <dbReference type="EMBL" id="GAW92203.1"/>
    </source>
</evidence>
<protein>
    <submittedName>
        <fullName evidence="5">Probable ABC transporter, ATP-binding protein</fullName>
    </submittedName>
</protein>
<dbReference type="OrthoDB" id="9799337at2"/>
<dbReference type="PANTHER" id="PTHR42734">
    <property type="entry name" value="METAL TRANSPORT SYSTEM ATP-BINDING PROTEIN TM_0124-RELATED"/>
    <property type="match status" value="1"/>
</dbReference>
<keyword evidence="3 5" id="KW-0067">ATP-binding</keyword>
<dbReference type="CDD" id="cd03214">
    <property type="entry name" value="ABC_Iron-Siderophores_B12_Hemin"/>
    <property type="match status" value="1"/>
</dbReference>
<organism evidence="5 6">
    <name type="scientific">Calderihabitans maritimus</name>
    <dbReference type="NCBI Taxonomy" id="1246530"/>
    <lineage>
        <taxon>Bacteria</taxon>
        <taxon>Bacillati</taxon>
        <taxon>Bacillota</taxon>
        <taxon>Clostridia</taxon>
        <taxon>Neomoorellales</taxon>
        <taxon>Calderihabitantaceae</taxon>
        <taxon>Calderihabitans</taxon>
    </lineage>
</organism>
<dbReference type="InterPro" id="IPR027417">
    <property type="entry name" value="P-loop_NTPase"/>
</dbReference>
<dbReference type="FunFam" id="3.40.50.300:FF:000134">
    <property type="entry name" value="Iron-enterobactin ABC transporter ATP-binding protein"/>
    <property type="match status" value="1"/>
</dbReference>
<reference evidence="6" key="1">
    <citation type="journal article" date="2017" name="Appl. Environ. Microbiol.">
        <title>Genomic analysis of Calderihabitans maritimus KKC1, a thermophilic hydrogenogenic carboxydotrophic bacterium isolated from marine sediment.</title>
        <authorList>
            <person name="Omae K."/>
            <person name="Yoneda Y."/>
            <person name="Fukuyama Y."/>
            <person name="Yoshida T."/>
            <person name="Sako Y."/>
        </authorList>
    </citation>
    <scope>NUCLEOTIDE SEQUENCE [LARGE SCALE GENOMIC DNA]</scope>
    <source>
        <strain evidence="6">KKC1</strain>
    </source>
</reference>
<gene>
    <name evidence="5" type="ORF">KKC1_13610</name>
</gene>
<dbReference type="InterPro" id="IPR050153">
    <property type="entry name" value="Metal_Ion_Import_ABC"/>
</dbReference>
<evidence type="ECO:0000256" key="2">
    <source>
        <dbReference type="ARBA" id="ARBA00022741"/>
    </source>
</evidence>
<dbReference type="Gene3D" id="3.40.50.300">
    <property type="entry name" value="P-loop containing nucleotide triphosphate hydrolases"/>
    <property type="match status" value="1"/>
</dbReference>
<evidence type="ECO:0000259" key="4">
    <source>
        <dbReference type="PROSITE" id="PS50893"/>
    </source>
</evidence>
<comment type="caution">
    <text evidence="5">The sequence shown here is derived from an EMBL/GenBank/DDBJ whole genome shotgun (WGS) entry which is preliminary data.</text>
</comment>
<dbReference type="AlphaFoldDB" id="A0A1Z5HRP2"/>